<feature type="transmembrane region" description="Helical" evidence="5">
    <location>
        <begin position="7"/>
        <end position="24"/>
    </location>
</feature>
<dbReference type="InterPro" id="IPR032808">
    <property type="entry name" value="DoxX"/>
</dbReference>
<dbReference type="AlphaFoldDB" id="A0A8J3ITL2"/>
<feature type="transmembrane region" description="Helical" evidence="5">
    <location>
        <begin position="72"/>
        <end position="90"/>
    </location>
</feature>
<proteinExistence type="predicted"/>
<name>A0A8J3ITL2_9CHLR</name>
<gene>
    <name evidence="6" type="ORF">KSF_067230</name>
</gene>
<evidence type="ECO:0000256" key="4">
    <source>
        <dbReference type="ARBA" id="ARBA00023136"/>
    </source>
</evidence>
<comment type="subcellular location">
    <subcellularLocation>
        <location evidence="1">Membrane</location>
        <topology evidence="1">Multi-pass membrane protein</topology>
    </subcellularLocation>
</comment>
<keyword evidence="2 5" id="KW-0812">Transmembrane</keyword>
<dbReference type="Proteomes" id="UP000597444">
    <property type="component" value="Unassembled WGS sequence"/>
</dbReference>
<evidence type="ECO:0000256" key="3">
    <source>
        <dbReference type="ARBA" id="ARBA00022989"/>
    </source>
</evidence>
<accession>A0A8J3ITL2</accession>
<keyword evidence="7" id="KW-1185">Reference proteome</keyword>
<evidence type="ECO:0000256" key="1">
    <source>
        <dbReference type="ARBA" id="ARBA00004141"/>
    </source>
</evidence>
<dbReference type="RefSeq" id="WP_220207281.1">
    <property type="nucleotide sequence ID" value="NZ_BNJK01000001.1"/>
</dbReference>
<keyword evidence="4 5" id="KW-0472">Membrane</keyword>
<organism evidence="6 7">
    <name type="scientific">Reticulibacter mediterranei</name>
    <dbReference type="NCBI Taxonomy" id="2778369"/>
    <lineage>
        <taxon>Bacteria</taxon>
        <taxon>Bacillati</taxon>
        <taxon>Chloroflexota</taxon>
        <taxon>Ktedonobacteria</taxon>
        <taxon>Ktedonobacterales</taxon>
        <taxon>Reticulibacteraceae</taxon>
        <taxon>Reticulibacter</taxon>
    </lineage>
</organism>
<sequence>MKTKTIAYWSTTAIVLFVMLSGALGELTHQWGTLETHTVLGYPVYLLTVIGTWKILGSIALIVPGFPRLKEWAYAGMFLNMTGAFISHAVVGDGAYHLFATGAIVLLVVASWALRPQNRMLGNLNAVELLPSSKQPLLSHR</sequence>
<dbReference type="InterPro" id="IPR016944">
    <property type="entry name" value="UCP030066"/>
</dbReference>
<dbReference type="EMBL" id="BNJK01000001">
    <property type="protein sequence ID" value="GHO96675.1"/>
    <property type="molecule type" value="Genomic_DNA"/>
</dbReference>
<dbReference type="Pfam" id="PF13564">
    <property type="entry name" value="DoxX_2"/>
    <property type="match status" value="1"/>
</dbReference>
<feature type="transmembrane region" description="Helical" evidence="5">
    <location>
        <begin position="96"/>
        <end position="114"/>
    </location>
</feature>
<reference evidence="6" key="1">
    <citation type="submission" date="2020-10" db="EMBL/GenBank/DDBJ databases">
        <title>Taxonomic study of unclassified bacteria belonging to the class Ktedonobacteria.</title>
        <authorList>
            <person name="Yabe S."/>
            <person name="Wang C.M."/>
            <person name="Zheng Y."/>
            <person name="Sakai Y."/>
            <person name="Cavaletti L."/>
            <person name="Monciardini P."/>
            <person name="Donadio S."/>
        </authorList>
    </citation>
    <scope>NUCLEOTIDE SEQUENCE</scope>
    <source>
        <strain evidence="6">ID150040</strain>
    </source>
</reference>
<dbReference type="PIRSF" id="PIRSF030066">
    <property type="entry name" value="UCP030066"/>
    <property type="match status" value="1"/>
</dbReference>
<evidence type="ECO:0000313" key="7">
    <source>
        <dbReference type="Proteomes" id="UP000597444"/>
    </source>
</evidence>
<protein>
    <submittedName>
        <fullName evidence="6">Membrane protein</fullName>
    </submittedName>
</protein>
<comment type="caution">
    <text evidence="6">The sequence shown here is derived from an EMBL/GenBank/DDBJ whole genome shotgun (WGS) entry which is preliminary data.</text>
</comment>
<feature type="transmembrane region" description="Helical" evidence="5">
    <location>
        <begin position="44"/>
        <end position="63"/>
    </location>
</feature>
<keyword evidence="3 5" id="KW-1133">Transmembrane helix</keyword>
<dbReference type="GO" id="GO:0016020">
    <property type="term" value="C:membrane"/>
    <property type="evidence" value="ECO:0007669"/>
    <property type="project" value="UniProtKB-SubCell"/>
</dbReference>
<evidence type="ECO:0000313" key="6">
    <source>
        <dbReference type="EMBL" id="GHO96675.1"/>
    </source>
</evidence>
<evidence type="ECO:0000256" key="5">
    <source>
        <dbReference type="SAM" id="Phobius"/>
    </source>
</evidence>
<evidence type="ECO:0000256" key="2">
    <source>
        <dbReference type="ARBA" id="ARBA00022692"/>
    </source>
</evidence>